<name>A0AAV5TC36_9BILA</name>
<feature type="transmembrane region" description="Helical" evidence="1">
    <location>
        <begin position="43"/>
        <end position="69"/>
    </location>
</feature>
<keyword evidence="1" id="KW-0812">Transmembrane</keyword>
<reference evidence="3" key="1">
    <citation type="submission" date="2023-10" db="EMBL/GenBank/DDBJ databases">
        <title>Genome assembly of Pristionchus species.</title>
        <authorList>
            <person name="Yoshida K."/>
            <person name="Sommer R.J."/>
        </authorList>
    </citation>
    <scope>NUCLEOTIDE SEQUENCE</scope>
    <source>
        <strain evidence="3">RS0144</strain>
    </source>
</reference>
<dbReference type="EMBL" id="BTSX01000004">
    <property type="protein sequence ID" value="GMS92710.1"/>
    <property type="molecule type" value="Genomic_DNA"/>
</dbReference>
<keyword evidence="1" id="KW-1133">Transmembrane helix</keyword>
<evidence type="ECO:0000256" key="1">
    <source>
        <dbReference type="SAM" id="Phobius"/>
    </source>
</evidence>
<evidence type="ECO:0000313" key="4">
    <source>
        <dbReference type="Proteomes" id="UP001432027"/>
    </source>
</evidence>
<feature type="transmembrane region" description="Helical" evidence="1">
    <location>
        <begin position="12"/>
        <end position="31"/>
    </location>
</feature>
<dbReference type="PANTHER" id="PTHR23017:SF3">
    <property type="entry name" value="G-PROTEIN COUPLED RECEPTORS FAMILY 1 PROFILE DOMAIN-CONTAINING PROTEIN"/>
    <property type="match status" value="1"/>
</dbReference>
<evidence type="ECO:0000259" key="2">
    <source>
        <dbReference type="Pfam" id="PF10328"/>
    </source>
</evidence>
<proteinExistence type="predicted"/>
<keyword evidence="4" id="KW-1185">Reference proteome</keyword>
<dbReference type="Gene3D" id="1.20.1070.10">
    <property type="entry name" value="Rhodopsin 7-helix transmembrane proteins"/>
    <property type="match status" value="1"/>
</dbReference>
<keyword evidence="1" id="KW-0472">Membrane</keyword>
<gene>
    <name evidence="3" type="ORF">PENTCL1PPCAC_14885</name>
</gene>
<protein>
    <recommendedName>
        <fullName evidence="2">7TM GPCR serpentine receptor class x (Srx) domain-containing protein</fullName>
    </recommendedName>
</protein>
<accession>A0AAV5TC36</accession>
<organism evidence="3 4">
    <name type="scientific">Pristionchus entomophagus</name>
    <dbReference type="NCBI Taxonomy" id="358040"/>
    <lineage>
        <taxon>Eukaryota</taxon>
        <taxon>Metazoa</taxon>
        <taxon>Ecdysozoa</taxon>
        <taxon>Nematoda</taxon>
        <taxon>Chromadorea</taxon>
        <taxon>Rhabditida</taxon>
        <taxon>Rhabditina</taxon>
        <taxon>Diplogasteromorpha</taxon>
        <taxon>Diplogasteroidea</taxon>
        <taxon>Neodiplogasteridae</taxon>
        <taxon>Pristionchus</taxon>
    </lineage>
</organism>
<comment type="caution">
    <text evidence="3">The sequence shown here is derived from an EMBL/GenBank/DDBJ whole genome shotgun (WGS) entry which is preliminary data.</text>
</comment>
<feature type="non-terminal residue" evidence="3">
    <location>
        <position position="1"/>
    </location>
</feature>
<dbReference type="InterPro" id="IPR019430">
    <property type="entry name" value="7TM_GPCR_serpentine_rcpt_Srx"/>
</dbReference>
<sequence length="118" mass="13004">NMIDQVEASSLLAVISLIGIITNALALYAVVHYKHRHNTFGALCVLLATANFAVLLIHLLWSACAPFLFYESTISGTTGKMVGQIGVFFLDVKVYAHLGASMNRLFSLLFPFEDRRTI</sequence>
<dbReference type="Pfam" id="PF10328">
    <property type="entry name" value="7TM_GPCR_Srx"/>
    <property type="match status" value="1"/>
</dbReference>
<dbReference type="SUPFAM" id="SSF81321">
    <property type="entry name" value="Family A G protein-coupled receptor-like"/>
    <property type="match status" value="1"/>
</dbReference>
<evidence type="ECO:0000313" key="3">
    <source>
        <dbReference type="EMBL" id="GMS92710.1"/>
    </source>
</evidence>
<dbReference type="PANTHER" id="PTHR23017">
    <property type="entry name" value="SERPENTINE RECEPTOR, CLASS X"/>
    <property type="match status" value="1"/>
</dbReference>
<dbReference type="Proteomes" id="UP001432027">
    <property type="component" value="Unassembled WGS sequence"/>
</dbReference>
<dbReference type="AlphaFoldDB" id="A0AAV5TC36"/>
<feature type="domain" description="7TM GPCR serpentine receptor class x (Srx)" evidence="2">
    <location>
        <begin position="14"/>
        <end position="113"/>
    </location>
</feature>